<evidence type="ECO:0000313" key="3">
    <source>
        <dbReference type="Proteomes" id="UP001368500"/>
    </source>
</evidence>
<accession>A0ABU9BD08</accession>
<dbReference type="EMBL" id="JBBUTF010000012">
    <property type="protein sequence ID" value="MEK8026999.1"/>
    <property type="molecule type" value="Genomic_DNA"/>
</dbReference>
<evidence type="ECO:0000313" key="2">
    <source>
        <dbReference type="EMBL" id="MEK8026999.1"/>
    </source>
</evidence>
<name>A0ABU9BD08_9BURK</name>
<keyword evidence="1" id="KW-1133">Transmembrane helix</keyword>
<protein>
    <submittedName>
        <fullName evidence="2">Uncharacterized protein</fullName>
    </submittedName>
</protein>
<keyword evidence="1" id="KW-0472">Membrane</keyword>
<organism evidence="2 3">
    <name type="scientific">Pseudaquabacterium rugosum</name>
    <dbReference type="NCBI Taxonomy" id="2984194"/>
    <lineage>
        <taxon>Bacteria</taxon>
        <taxon>Pseudomonadati</taxon>
        <taxon>Pseudomonadota</taxon>
        <taxon>Betaproteobacteria</taxon>
        <taxon>Burkholderiales</taxon>
        <taxon>Sphaerotilaceae</taxon>
        <taxon>Pseudaquabacterium</taxon>
    </lineage>
</organism>
<keyword evidence="3" id="KW-1185">Reference proteome</keyword>
<gene>
    <name evidence="2" type="ORF">AACH11_13595</name>
</gene>
<keyword evidence="1" id="KW-0812">Transmembrane</keyword>
<evidence type="ECO:0000256" key="1">
    <source>
        <dbReference type="SAM" id="Phobius"/>
    </source>
</evidence>
<proteinExistence type="predicted"/>
<sequence>MLAPTLATLDSGWRLMLGALVAVELRLLLVVVVAAVVVAVVAVVLLSASEVLLLVLLSEELPPPQALRRLKQDATAKVRICFFMVSCGLR</sequence>
<comment type="caution">
    <text evidence="2">The sequence shown here is derived from an EMBL/GenBank/DDBJ whole genome shotgun (WGS) entry which is preliminary data.</text>
</comment>
<dbReference type="Proteomes" id="UP001368500">
    <property type="component" value="Unassembled WGS sequence"/>
</dbReference>
<dbReference type="RefSeq" id="WP_341374783.1">
    <property type="nucleotide sequence ID" value="NZ_JBBUTF010000012.1"/>
</dbReference>
<reference evidence="2 3" key="1">
    <citation type="submission" date="2024-04" db="EMBL/GenBank/DDBJ databases">
        <title>Novel species of the genus Ideonella isolated from streams.</title>
        <authorList>
            <person name="Lu H."/>
        </authorList>
    </citation>
    <scope>NUCLEOTIDE SEQUENCE [LARGE SCALE GENOMIC DNA]</scope>
    <source>
        <strain evidence="2 3">BYS139W</strain>
    </source>
</reference>
<feature type="transmembrane region" description="Helical" evidence="1">
    <location>
        <begin position="27"/>
        <end position="57"/>
    </location>
</feature>